<dbReference type="VEuPathDB" id="FungiDB:I7I53_07859"/>
<proteinExistence type="predicted"/>
<protein>
    <submittedName>
        <fullName evidence="1">Uncharacterized protein</fullName>
    </submittedName>
</protein>
<reference evidence="1" key="1">
    <citation type="submission" date="2021-01" db="EMBL/GenBank/DDBJ databases">
        <title>Chromosome-level genome assembly of a human fungal pathogen reveals clustering of transcriptionally co-regulated genes.</title>
        <authorList>
            <person name="Voorhies M."/>
            <person name="Cohen S."/>
            <person name="Shea T.P."/>
            <person name="Petrus S."/>
            <person name="Munoz J.F."/>
            <person name="Poplawski S."/>
            <person name="Goldman W.E."/>
            <person name="Michael T."/>
            <person name="Cuomo C.A."/>
            <person name="Sil A."/>
            <person name="Beyhan S."/>
        </authorList>
    </citation>
    <scope>NUCLEOTIDE SEQUENCE</scope>
    <source>
        <strain evidence="1">H88</strain>
    </source>
</reference>
<dbReference type="Proteomes" id="UP000663419">
    <property type="component" value="Chromosome 2"/>
</dbReference>
<evidence type="ECO:0000313" key="1">
    <source>
        <dbReference type="EMBL" id="QSS52277.1"/>
    </source>
</evidence>
<accession>A0A8A1LKB6</accession>
<dbReference type="EMBL" id="CP069103">
    <property type="protein sequence ID" value="QSS52277.1"/>
    <property type="molecule type" value="Genomic_DNA"/>
</dbReference>
<sequence>MVILPFHHSHFCTHGLITWLAVIYTPHKLQFWSILDIRYEFKCKDRYLMHMPPSGCSPAYWASGGLCFNSSNSSRHSRVHVCAVRISCY</sequence>
<dbReference type="AlphaFoldDB" id="A0A8A1LKB6"/>
<gene>
    <name evidence="1" type="ORF">I7I53_07859</name>
</gene>
<name>A0A8A1LKB6_AJEC8</name>
<organism evidence="1 2">
    <name type="scientific">Ajellomyces capsulatus (strain H88)</name>
    <name type="common">Darling's disease fungus</name>
    <name type="synonym">Histoplasma capsulatum</name>
    <dbReference type="NCBI Taxonomy" id="544711"/>
    <lineage>
        <taxon>Eukaryota</taxon>
        <taxon>Fungi</taxon>
        <taxon>Dikarya</taxon>
        <taxon>Ascomycota</taxon>
        <taxon>Pezizomycotina</taxon>
        <taxon>Eurotiomycetes</taxon>
        <taxon>Eurotiomycetidae</taxon>
        <taxon>Onygenales</taxon>
        <taxon>Ajellomycetaceae</taxon>
        <taxon>Histoplasma</taxon>
    </lineage>
</organism>
<evidence type="ECO:0000313" key="2">
    <source>
        <dbReference type="Proteomes" id="UP000663419"/>
    </source>
</evidence>